<protein>
    <submittedName>
        <fullName evidence="2">Uncharacterized protein</fullName>
    </submittedName>
</protein>
<proteinExistence type="predicted"/>
<dbReference type="KEGG" id="bih:BIP78_0441"/>
<reference evidence="3" key="1">
    <citation type="submission" date="2018-12" db="EMBL/GenBank/DDBJ databases">
        <title>Complete genome sequence of an uncultured bacterium of the candidate phylum Bipolaricaulota.</title>
        <authorList>
            <person name="Kadnikov V.V."/>
            <person name="Mardanov A.V."/>
            <person name="Beletsky A.V."/>
            <person name="Frank Y.A."/>
            <person name="Karnachuk O.V."/>
            <person name="Ravin N.V."/>
        </authorList>
    </citation>
    <scope>NUCLEOTIDE SEQUENCE [LARGE SCALE GENOMIC DNA]</scope>
</reference>
<gene>
    <name evidence="2" type="ORF">BIP78_0441</name>
</gene>
<feature type="compositionally biased region" description="Low complexity" evidence="1">
    <location>
        <begin position="66"/>
        <end position="87"/>
    </location>
</feature>
<evidence type="ECO:0000313" key="3">
    <source>
        <dbReference type="Proteomes" id="UP000287233"/>
    </source>
</evidence>
<dbReference type="AlphaFoldDB" id="A0A410FT11"/>
<feature type="region of interest" description="Disordered" evidence="1">
    <location>
        <begin position="45"/>
        <end position="87"/>
    </location>
</feature>
<feature type="compositionally biased region" description="Polar residues" evidence="1">
    <location>
        <begin position="50"/>
        <end position="61"/>
    </location>
</feature>
<dbReference type="Proteomes" id="UP000287233">
    <property type="component" value="Chromosome"/>
</dbReference>
<organism evidence="2 3">
    <name type="scientific">Bipolaricaulis sibiricus</name>
    <dbReference type="NCBI Taxonomy" id="2501609"/>
    <lineage>
        <taxon>Bacteria</taxon>
        <taxon>Candidatus Bipolaricaulota</taxon>
        <taxon>Candidatus Bipolaricaulia</taxon>
        <taxon>Candidatus Bipolaricaulales</taxon>
        <taxon>Candidatus Bipolaricaulaceae</taxon>
        <taxon>Candidatus Bipolaricaulis</taxon>
    </lineage>
</organism>
<accession>A0A410FT11</accession>
<evidence type="ECO:0000313" key="2">
    <source>
        <dbReference type="EMBL" id="QAA76207.1"/>
    </source>
</evidence>
<evidence type="ECO:0000256" key="1">
    <source>
        <dbReference type="SAM" id="MobiDB-lite"/>
    </source>
</evidence>
<dbReference type="EMBL" id="CP034928">
    <property type="protein sequence ID" value="QAA76207.1"/>
    <property type="molecule type" value="Genomic_DNA"/>
</dbReference>
<sequence length="87" mass="9123">MEGDRARHGTTSLFSYLLQGDRHLLGHATAKSEGNAIRGFRGRQPVSLGTVRNPSGANQARETPEGLLSAGPPALAPLASVGPHRDL</sequence>
<name>A0A410FT11_BIPS1</name>